<gene>
    <name evidence="2" type="ORF">SAMN05216207_10151</name>
</gene>
<evidence type="ECO:0000313" key="2">
    <source>
        <dbReference type="EMBL" id="SFN47902.1"/>
    </source>
</evidence>
<sequence length="73" mass="7621">MTDQAAEPVDLDSVTDEEQLVDDDGAQAGLDAVDEQLIAQLAGRARANGLDLTGENGLLAQLTKRVLESALEG</sequence>
<feature type="non-terminal residue" evidence="2">
    <location>
        <position position="73"/>
    </location>
</feature>
<evidence type="ECO:0000256" key="1">
    <source>
        <dbReference type="SAM" id="MobiDB-lite"/>
    </source>
</evidence>
<proteinExistence type="predicted"/>
<feature type="region of interest" description="Disordered" evidence="1">
    <location>
        <begin position="1"/>
        <end position="27"/>
    </location>
</feature>
<name>A0A1I4ZC86_PSUAM</name>
<reference evidence="2 3" key="1">
    <citation type="submission" date="2016-10" db="EMBL/GenBank/DDBJ databases">
        <authorList>
            <person name="de Groot N.N."/>
        </authorList>
    </citation>
    <scope>NUCLEOTIDE SEQUENCE [LARGE SCALE GENOMIC DNA]</scope>
    <source>
        <strain evidence="2 3">CGMCC 4.1877</strain>
    </source>
</reference>
<dbReference type="AlphaFoldDB" id="A0A1I4ZC86"/>
<organism evidence="2 3">
    <name type="scientific">Pseudonocardia ammonioxydans</name>
    <dbReference type="NCBI Taxonomy" id="260086"/>
    <lineage>
        <taxon>Bacteria</taxon>
        <taxon>Bacillati</taxon>
        <taxon>Actinomycetota</taxon>
        <taxon>Actinomycetes</taxon>
        <taxon>Pseudonocardiales</taxon>
        <taxon>Pseudonocardiaceae</taxon>
        <taxon>Pseudonocardia</taxon>
    </lineage>
</organism>
<dbReference type="Proteomes" id="UP000199614">
    <property type="component" value="Unassembled WGS sequence"/>
</dbReference>
<protein>
    <submittedName>
        <fullName evidence="2">Uncharacterized protein</fullName>
    </submittedName>
</protein>
<feature type="compositionally biased region" description="Acidic residues" evidence="1">
    <location>
        <begin position="9"/>
        <end position="25"/>
    </location>
</feature>
<evidence type="ECO:0000313" key="3">
    <source>
        <dbReference type="Proteomes" id="UP000199614"/>
    </source>
</evidence>
<dbReference type="EMBL" id="FOUY01000015">
    <property type="protein sequence ID" value="SFN47902.1"/>
    <property type="molecule type" value="Genomic_DNA"/>
</dbReference>
<accession>A0A1I4ZC86</accession>
<keyword evidence="3" id="KW-1185">Reference proteome</keyword>